<evidence type="ECO:0000256" key="6">
    <source>
        <dbReference type="ARBA" id="ARBA00022825"/>
    </source>
</evidence>
<evidence type="ECO:0000256" key="7">
    <source>
        <dbReference type="PIRNR" id="PIRNR036421"/>
    </source>
</evidence>
<comment type="similarity">
    <text evidence="2 7">Belongs to the peptidase S41B family.</text>
</comment>
<dbReference type="Gene3D" id="3.90.226.10">
    <property type="entry name" value="2-enoyl-CoA Hydratase, Chain A, domain 1"/>
    <property type="match status" value="1"/>
</dbReference>
<comment type="function">
    <text evidence="7">Degrades oligopeptides.</text>
</comment>
<dbReference type="InterPro" id="IPR028204">
    <property type="entry name" value="Tricorn_C1"/>
</dbReference>
<dbReference type="Gene3D" id="2.120.10.60">
    <property type="entry name" value="Tricorn protease N-terminal domain"/>
    <property type="match status" value="1"/>
</dbReference>
<dbReference type="RefSeq" id="WP_224161785.1">
    <property type="nucleotide sequence ID" value="NZ_JAIRBT010000001.1"/>
</dbReference>
<dbReference type="InterPro" id="IPR036034">
    <property type="entry name" value="PDZ_sf"/>
</dbReference>
<proteinExistence type="inferred from homology"/>
<evidence type="ECO:0000313" key="10">
    <source>
        <dbReference type="EMBL" id="MBZ6064770.1"/>
    </source>
</evidence>
<dbReference type="InterPro" id="IPR011042">
    <property type="entry name" value="6-blade_b-propeller_TolB-like"/>
</dbReference>
<evidence type="ECO:0000256" key="8">
    <source>
        <dbReference type="SAM" id="SignalP"/>
    </source>
</evidence>
<dbReference type="SUPFAM" id="SSF50156">
    <property type="entry name" value="PDZ domain-like"/>
    <property type="match status" value="1"/>
</dbReference>
<dbReference type="PROSITE" id="PS50106">
    <property type="entry name" value="PDZ"/>
    <property type="match status" value="1"/>
</dbReference>
<dbReference type="InterPro" id="IPR001478">
    <property type="entry name" value="PDZ"/>
</dbReference>
<keyword evidence="8" id="KW-0732">Signal</keyword>
<dbReference type="Pfam" id="PF03572">
    <property type="entry name" value="Peptidase_S41"/>
    <property type="match status" value="1"/>
</dbReference>
<dbReference type="SUPFAM" id="SSF69304">
    <property type="entry name" value="Tricorn protease N-terminal domain"/>
    <property type="match status" value="1"/>
</dbReference>
<name>A0ABS7V6R6_9GAMM</name>
<dbReference type="InterPro" id="IPR011659">
    <property type="entry name" value="WD40"/>
</dbReference>
<keyword evidence="3 7" id="KW-0963">Cytoplasm</keyword>
<dbReference type="Pfam" id="PF07676">
    <property type="entry name" value="PD40"/>
    <property type="match status" value="1"/>
</dbReference>
<feature type="chain" id="PRO_5047058350" description="Tricorn protease homolog" evidence="8">
    <location>
        <begin position="22"/>
        <end position="1047"/>
    </location>
</feature>
<dbReference type="SUPFAM" id="SSF52096">
    <property type="entry name" value="ClpP/crotonase"/>
    <property type="match status" value="1"/>
</dbReference>
<dbReference type="EMBL" id="JAIRBT010000001">
    <property type="protein sequence ID" value="MBZ6064770.1"/>
    <property type="molecule type" value="Genomic_DNA"/>
</dbReference>
<dbReference type="EC" id="3.4.21.-" evidence="7"/>
<dbReference type="SMART" id="SM00228">
    <property type="entry name" value="PDZ"/>
    <property type="match status" value="1"/>
</dbReference>
<comment type="subcellular location">
    <subcellularLocation>
        <location evidence="1 7">Cytoplasm</location>
    </subcellularLocation>
</comment>
<evidence type="ECO:0000256" key="3">
    <source>
        <dbReference type="ARBA" id="ARBA00022490"/>
    </source>
</evidence>
<dbReference type="Gene3D" id="2.30.42.10">
    <property type="match status" value="1"/>
</dbReference>
<dbReference type="Gene3D" id="3.30.750.44">
    <property type="match status" value="1"/>
</dbReference>
<dbReference type="Pfam" id="PF26549">
    <property type="entry name" value="Tricorn_N"/>
    <property type="match status" value="1"/>
</dbReference>
<keyword evidence="6 7" id="KW-0720">Serine protease</keyword>
<dbReference type="InterPro" id="IPR012393">
    <property type="entry name" value="Tricorn_protease"/>
</dbReference>
<accession>A0ABS7V6R6</accession>
<dbReference type="SUPFAM" id="SSF82171">
    <property type="entry name" value="DPP6 N-terminal domain-like"/>
    <property type="match status" value="1"/>
</dbReference>
<feature type="signal peptide" evidence="8">
    <location>
        <begin position="1"/>
        <end position="21"/>
    </location>
</feature>
<evidence type="ECO:0000256" key="2">
    <source>
        <dbReference type="ARBA" id="ARBA00008524"/>
    </source>
</evidence>
<dbReference type="PIRSF" id="PIRSF036421">
    <property type="entry name" value="Tricorn_protease"/>
    <property type="match status" value="1"/>
</dbReference>
<evidence type="ECO:0000256" key="5">
    <source>
        <dbReference type="ARBA" id="ARBA00022801"/>
    </source>
</evidence>
<dbReference type="InterPro" id="IPR005151">
    <property type="entry name" value="Tail-specific_protease"/>
</dbReference>
<gene>
    <name evidence="10" type="ORF">LA374_00860</name>
</gene>
<protein>
    <recommendedName>
        <fullName evidence="7">Tricorn protease homolog</fullName>
        <ecNumber evidence="7">3.4.21.-</ecNumber>
    </recommendedName>
</protein>
<comment type="caution">
    <text evidence="10">The sequence shown here is derived from an EMBL/GenBank/DDBJ whole genome shotgun (WGS) entry which is preliminary data.</text>
</comment>
<dbReference type="Pfam" id="PF14684">
    <property type="entry name" value="Tricorn_C1"/>
    <property type="match status" value="1"/>
</dbReference>
<evidence type="ECO:0000256" key="4">
    <source>
        <dbReference type="ARBA" id="ARBA00022670"/>
    </source>
</evidence>
<reference evidence="10 11" key="1">
    <citation type="submission" date="2021-09" db="EMBL/GenBank/DDBJ databases">
        <title>Aeromonas schubertii isolated from Asian sea bass.</title>
        <authorList>
            <person name="Pinpimai K."/>
        </authorList>
    </citation>
    <scope>NUCLEOTIDE SEQUENCE [LARGE SCALE GENOMIC DNA]</scope>
    <source>
        <strain evidence="10 11">CHULA2021a</strain>
    </source>
</reference>
<organism evidence="10 11">
    <name type="scientific">Aeromonas schubertii</name>
    <dbReference type="NCBI Taxonomy" id="652"/>
    <lineage>
        <taxon>Bacteria</taxon>
        <taxon>Pseudomonadati</taxon>
        <taxon>Pseudomonadota</taxon>
        <taxon>Gammaproteobacteria</taxon>
        <taxon>Aeromonadales</taxon>
        <taxon>Aeromonadaceae</taxon>
        <taxon>Aeromonas</taxon>
    </lineage>
</organism>
<dbReference type="Gene3D" id="2.120.10.30">
    <property type="entry name" value="TolB, C-terminal domain"/>
    <property type="match status" value="2"/>
</dbReference>
<keyword evidence="4 7" id="KW-0645">Protease</keyword>
<dbReference type="Proteomes" id="UP000774958">
    <property type="component" value="Unassembled WGS sequence"/>
</dbReference>
<sequence length="1047" mass="113995">MFSLRTLPLTLLLCAAATQGADPLWLRQPALSPDGSHILFTWQGRLFIAPGSGGAATPLTGSDYLSHSPVWSPDGKQIAFAADLYGNDDVYVMAAAGGPMTRLTVDSRADRPLTFSADGREVVLTSQRPGLPEQDFYALDGGFGALYRAPVGGGALTADLPLPARQARYRGQDLVYQMPGADQPWRKHQHSFAVSRIWLQQGGEQRQLSEDRIAASDPWWSPDGKGIVYLSERSGDFNVWRHDLASGKEQQLTHYRGHPVRQLTQADNGDLAWSWQGELYRLPAGATEPQRLAFTMQAGLPPLRRTHLLTQADEAVVSPQGEEAVLVAGGDLFAVDLGKGSSRPLTRTPSEESAPLYLPDRSAILFLSERNGAAALYRLESAEPDRPLSAPGALHEEELLSLPGQAISRPTLSRDGKRVAFVVDGQAIWLLELESGKKRELLGPEANPFRHSISLAFSPSGQQLAVTLQPDSAQQEVAVLDLAKPGTKPVNVSQNGYLDEEPAWSEEGGILYWQSARYGLLDADGEPVGRTLLGLYSSREARADALAEREPPKQGYPFDSQRLDHREALLHPLSGTLLASQLRGGELRYITEEYLDGPDPVIRGYALDIASGERHPLFEDQPGPALASLDREGTHAILIGDGTLTRIPLDSGQAEQIGFTLQQEQEWQSLMSASFDQIARLTRSEFYDPAMNGVKWDDYVRDYRRFLPSIGNPTDFATLLGELAGELNVSHTWGIPPAPAGGDESASLGAVWREQKQGLELAALLPGGPLDMESEVAVGDRLVAIDGVAIENLPALDQALNHRTGQRLQLTLQRGEEPLQAEVTAMGLEQEMSLILAQWGERRRAYVERQSQGRIGYVYVPEMNAAVYADVVAQVLGRERSRQALIVDVRFNKGGYLANTLVEFLSGNGEQQGMASSWPRAGKGAPDSATRQWTKPSLVLANAASYSEGSAFPRYYQALKLGPVVGEPIPGTGTMVYNHSSRLIPGLEYGIPSLALRAPDGTLYENREQQPDRLVRYTPADLLAGRDPQLDAAIEEALALLEGEPTP</sequence>
<dbReference type="InterPro" id="IPR029045">
    <property type="entry name" value="ClpP/crotonase-like_dom_sf"/>
</dbReference>
<dbReference type="PANTHER" id="PTHR43253">
    <property type="entry name" value="TRICORN PROTEASE HOMOLOG 2-RELATED"/>
    <property type="match status" value="1"/>
</dbReference>
<keyword evidence="11" id="KW-1185">Reference proteome</keyword>
<dbReference type="PANTHER" id="PTHR43253:SF1">
    <property type="entry name" value="TRICORN PROTEASE HOMOLOG 2-RELATED"/>
    <property type="match status" value="1"/>
</dbReference>
<dbReference type="CDD" id="cd07562">
    <property type="entry name" value="Peptidase_S41_TRI"/>
    <property type="match status" value="1"/>
</dbReference>
<evidence type="ECO:0000313" key="11">
    <source>
        <dbReference type="Proteomes" id="UP000774958"/>
    </source>
</evidence>
<keyword evidence="5 7" id="KW-0378">Hydrolase</keyword>
<feature type="domain" description="PDZ" evidence="9">
    <location>
        <begin position="743"/>
        <end position="793"/>
    </location>
</feature>
<evidence type="ECO:0000259" key="9">
    <source>
        <dbReference type="PROSITE" id="PS50106"/>
    </source>
</evidence>
<evidence type="ECO:0000256" key="1">
    <source>
        <dbReference type="ARBA" id="ARBA00004496"/>
    </source>
</evidence>